<dbReference type="SUPFAM" id="SSF55781">
    <property type="entry name" value="GAF domain-like"/>
    <property type="match status" value="1"/>
</dbReference>
<keyword evidence="7" id="KW-1185">Reference proteome</keyword>
<dbReference type="InterPro" id="IPR036390">
    <property type="entry name" value="WH_DNA-bd_sf"/>
</dbReference>
<dbReference type="PROSITE" id="PS51077">
    <property type="entry name" value="HTH_ICLR"/>
    <property type="match status" value="1"/>
</dbReference>
<evidence type="ECO:0000256" key="3">
    <source>
        <dbReference type="ARBA" id="ARBA00023163"/>
    </source>
</evidence>
<sequence length="295" mass="32405">MKSDVRHTPVINLFTKGDAEDHLAQDIAEANRREQLAELGVTGKVFMILELIARNSKPISTSEMIRITGLTKPTAHRVVNMLLEMEFLERDAADHGFIEGARLITLAQRTLVTSAPRSLRHSILQEIATETGETCNYGILSGAEVIYLDRVESKWPLGLRFAAGSRVPAHCTAIGKLMLSYCSESDLRSIAEARPLTAYTNATITEPARLLEAVRKVRLDGIGTDNQEFMHGVVCVAVPVIGNHDTCLGCIAVSAPEARMTLNQMLGFVPRMQEAARNFAKTFETSPDSNNTIEE</sequence>
<dbReference type="Proteomes" id="UP000198599">
    <property type="component" value="Unassembled WGS sequence"/>
</dbReference>
<evidence type="ECO:0000313" key="6">
    <source>
        <dbReference type="EMBL" id="SFO17841.1"/>
    </source>
</evidence>
<gene>
    <name evidence="6" type="ORF">SAMN04487859_11818</name>
</gene>
<evidence type="ECO:0000256" key="2">
    <source>
        <dbReference type="ARBA" id="ARBA00023125"/>
    </source>
</evidence>
<evidence type="ECO:0000259" key="4">
    <source>
        <dbReference type="PROSITE" id="PS51077"/>
    </source>
</evidence>
<dbReference type="Pfam" id="PF09339">
    <property type="entry name" value="HTH_IclR"/>
    <property type="match status" value="1"/>
</dbReference>
<dbReference type="Gene3D" id="3.30.450.40">
    <property type="match status" value="1"/>
</dbReference>
<keyword evidence="3" id="KW-0804">Transcription</keyword>
<accession>A0A1I5F3E4</accession>
<dbReference type="InterPro" id="IPR029016">
    <property type="entry name" value="GAF-like_dom_sf"/>
</dbReference>
<evidence type="ECO:0000259" key="5">
    <source>
        <dbReference type="PROSITE" id="PS51078"/>
    </source>
</evidence>
<reference evidence="7" key="1">
    <citation type="submission" date="2016-10" db="EMBL/GenBank/DDBJ databases">
        <authorList>
            <person name="Varghese N."/>
            <person name="Submissions S."/>
        </authorList>
    </citation>
    <scope>NUCLEOTIDE SEQUENCE [LARGE SCALE GENOMIC DNA]</scope>
    <source>
        <strain evidence="7">DSM 28463</strain>
    </source>
</reference>
<dbReference type="GO" id="GO:0003677">
    <property type="term" value="F:DNA binding"/>
    <property type="evidence" value="ECO:0007669"/>
    <property type="project" value="UniProtKB-KW"/>
</dbReference>
<organism evidence="6 7">
    <name type="scientific">Roseovarius lutimaris</name>
    <dbReference type="NCBI Taxonomy" id="1005928"/>
    <lineage>
        <taxon>Bacteria</taxon>
        <taxon>Pseudomonadati</taxon>
        <taxon>Pseudomonadota</taxon>
        <taxon>Alphaproteobacteria</taxon>
        <taxon>Rhodobacterales</taxon>
        <taxon>Roseobacteraceae</taxon>
        <taxon>Roseovarius</taxon>
    </lineage>
</organism>
<protein>
    <submittedName>
        <fullName evidence="6">Transcriptional regulator, IclR family</fullName>
    </submittedName>
</protein>
<dbReference type="STRING" id="1005928.SAMN04487859_11818"/>
<dbReference type="GO" id="GO:0003700">
    <property type="term" value="F:DNA-binding transcription factor activity"/>
    <property type="evidence" value="ECO:0007669"/>
    <property type="project" value="TreeGrafter"/>
</dbReference>
<proteinExistence type="predicted"/>
<dbReference type="PANTHER" id="PTHR30136">
    <property type="entry name" value="HELIX-TURN-HELIX TRANSCRIPTIONAL REGULATOR, ICLR FAMILY"/>
    <property type="match status" value="1"/>
</dbReference>
<evidence type="ECO:0000256" key="1">
    <source>
        <dbReference type="ARBA" id="ARBA00023015"/>
    </source>
</evidence>
<dbReference type="AlphaFoldDB" id="A0A1I5F3E4"/>
<dbReference type="GO" id="GO:0045892">
    <property type="term" value="P:negative regulation of DNA-templated transcription"/>
    <property type="evidence" value="ECO:0007669"/>
    <property type="project" value="TreeGrafter"/>
</dbReference>
<dbReference type="InterPro" id="IPR050707">
    <property type="entry name" value="HTH_MetabolicPath_Reg"/>
</dbReference>
<dbReference type="PANTHER" id="PTHR30136:SF24">
    <property type="entry name" value="HTH-TYPE TRANSCRIPTIONAL REPRESSOR ALLR"/>
    <property type="match status" value="1"/>
</dbReference>
<keyword evidence="1" id="KW-0805">Transcription regulation</keyword>
<dbReference type="EMBL" id="FOVP01000018">
    <property type="protein sequence ID" value="SFO17841.1"/>
    <property type="molecule type" value="Genomic_DNA"/>
</dbReference>
<dbReference type="Gene3D" id="1.10.10.10">
    <property type="entry name" value="Winged helix-like DNA-binding domain superfamily/Winged helix DNA-binding domain"/>
    <property type="match status" value="1"/>
</dbReference>
<feature type="domain" description="HTH iclR-type" evidence="4">
    <location>
        <begin position="39"/>
        <end position="101"/>
    </location>
</feature>
<dbReference type="InterPro" id="IPR014757">
    <property type="entry name" value="Tscrpt_reg_IclR_C"/>
</dbReference>
<dbReference type="RefSeq" id="WP_092840843.1">
    <property type="nucleotide sequence ID" value="NZ_FOVP01000018.1"/>
</dbReference>
<name>A0A1I5F3E4_9RHOB</name>
<dbReference type="InterPro" id="IPR005471">
    <property type="entry name" value="Tscrpt_reg_IclR_N"/>
</dbReference>
<evidence type="ECO:0000313" key="7">
    <source>
        <dbReference type="Proteomes" id="UP000198599"/>
    </source>
</evidence>
<dbReference type="InterPro" id="IPR036388">
    <property type="entry name" value="WH-like_DNA-bd_sf"/>
</dbReference>
<dbReference type="PROSITE" id="PS51078">
    <property type="entry name" value="ICLR_ED"/>
    <property type="match status" value="1"/>
</dbReference>
<dbReference type="SUPFAM" id="SSF46785">
    <property type="entry name" value="Winged helix' DNA-binding domain"/>
    <property type="match status" value="1"/>
</dbReference>
<dbReference type="OrthoDB" id="9807558at2"/>
<dbReference type="SMART" id="SM00346">
    <property type="entry name" value="HTH_ICLR"/>
    <property type="match status" value="1"/>
</dbReference>
<dbReference type="Pfam" id="PF01614">
    <property type="entry name" value="IclR_C"/>
    <property type="match status" value="1"/>
</dbReference>
<feature type="domain" description="IclR-ED" evidence="5">
    <location>
        <begin position="102"/>
        <end position="285"/>
    </location>
</feature>
<keyword evidence="2" id="KW-0238">DNA-binding</keyword>